<feature type="transmembrane region" description="Helical" evidence="1">
    <location>
        <begin position="57"/>
        <end position="78"/>
    </location>
</feature>
<keyword evidence="1" id="KW-0472">Membrane</keyword>
<keyword evidence="1" id="KW-0812">Transmembrane</keyword>
<dbReference type="EMBL" id="CM004400">
    <property type="protein sequence ID" value="OAY31738.1"/>
    <property type="molecule type" value="Genomic_DNA"/>
</dbReference>
<dbReference type="AlphaFoldDB" id="A0A2C9ULH1"/>
<proteinExistence type="predicted"/>
<gene>
    <name evidence="2" type="ORF">MANES_14G135900</name>
</gene>
<keyword evidence="1" id="KW-1133">Transmembrane helix</keyword>
<evidence type="ECO:0000313" key="2">
    <source>
        <dbReference type="EMBL" id="OAY31738.1"/>
    </source>
</evidence>
<protein>
    <submittedName>
        <fullName evidence="2">Uncharacterized protein</fullName>
    </submittedName>
</protein>
<organism evidence="2">
    <name type="scientific">Manihot esculenta</name>
    <name type="common">Cassava</name>
    <name type="synonym">Jatropha manihot</name>
    <dbReference type="NCBI Taxonomy" id="3983"/>
    <lineage>
        <taxon>Eukaryota</taxon>
        <taxon>Viridiplantae</taxon>
        <taxon>Streptophyta</taxon>
        <taxon>Embryophyta</taxon>
        <taxon>Tracheophyta</taxon>
        <taxon>Spermatophyta</taxon>
        <taxon>Magnoliopsida</taxon>
        <taxon>eudicotyledons</taxon>
        <taxon>Gunneridae</taxon>
        <taxon>Pentapetalae</taxon>
        <taxon>rosids</taxon>
        <taxon>fabids</taxon>
        <taxon>Malpighiales</taxon>
        <taxon>Euphorbiaceae</taxon>
        <taxon>Crotonoideae</taxon>
        <taxon>Manihoteae</taxon>
        <taxon>Manihot</taxon>
    </lineage>
</organism>
<reference evidence="2" key="1">
    <citation type="submission" date="2016-02" db="EMBL/GenBank/DDBJ databases">
        <title>WGS assembly of Manihot esculenta.</title>
        <authorList>
            <person name="Bredeson J.V."/>
            <person name="Prochnik S.E."/>
            <person name="Lyons J.B."/>
            <person name="Schmutz J."/>
            <person name="Grimwood J."/>
            <person name="Vrebalov J."/>
            <person name="Bart R.S."/>
            <person name="Amuge T."/>
            <person name="Ferguson M.E."/>
            <person name="Green R."/>
            <person name="Putnam N."/>
            <person name="Stites J."/>
            <person name="Rounsley S."/>
            <person name="Rokhsar D.S."/>
        </authorList>
    </citation>
    <scope>NUCLEOTIDE SEQUENCE [LARGE SCALE GENOMIC DNA]</scope>
    <source>
        <tissue evidence="2">Leaf</tissue>
    </source>
</reference>
<sequence>MILVLFWLLVASLDQIWWFVGVVTSRLFLLVFWVSFCTSLFLIFSVVWISPVCICKFRLGVILFLLQLLNAVVVRVVVSSECGGL</sequence>
<name>A0A2C9ULH1_MANES</name>
<evidence type="ECO:0000256" key="1">
    <source>
        <dbReference type="SAM" id="Phobius"/>
    </source>
</evidence>
<feature type="transmembrane region" description="Helical" evidence="1">
    <location>
        <begin position="29"/>
        <end position="50"/>
    </location>
</feature>
<accession>A0A2C9ULH1</accession>